<evidence type="ECO:0000256" key="1">
    <source>
        <dbReference type="ARBA" id="ARBA00001933"/>
    </source>
</evidence>
<evidence type="ECO:0000313" key="8">
    <source>
        <dbReference type="EnsemblMetazoa" id="AATE006781-PA.1"/>
    </source>
</evidence>
<accession>A0A182IWE7</accession>
<protein>
    <recommendedName>
        <fullName evidence="9">Aromatic-L-amino-acid decarboxylase</fullName>
    </recommendedName>
</protein>
<dbReference type="EnsemblMetazoa" id="AATE006781-RA">
    <property type="protein sequence ID" value="AATE006781-PA.1"/>
    <property type="gene ID" value="AATE006781"/>
</dbReference>
<feature type="region of interest" description="Disordered" evidence="7">
    <location>
        <begin position="587"/>
        <end position="644"/>
    </location>
</feature>
<dbReference type="FunFam" id="3.40.640.10:FF:000025">
    <property type="entry name" value="Histidine decarboxylase"/>
    <property type="match status" value="1"/>
</dbReference>
<dbReference type="InterPro" id="IPR015421">
    <property type="entry name" value="PyrdxlP-dep_Trfase_major"/>
</dbReference>
<sequence length="644" mass="71749">MDSKEFRRRGTEMVEYICNYLETLEQRRVTPCVEPGYLRHQLPDEAPEEPEPWDRIMQDVESKIMPGVTHWQHPRFHAYFPSGNSFPSILGDMLSDGIGCIGFSWAASPACTELETIVLDWLGKAIGLPDSFLALKPGSRGGGVIQTSASECVLVTMLAARAQAIKCLKQQHPFVEEGHLLSKLMAYCSKEAHSCVEKAAMISFVKLRILEPDEKCCLRADTLIKAMEEDEQQGLIPFFVSTTLGTTGSCAFDDLAEIGEALQRLPSVWLHVDAAYAGNSFICPELKYLLKGIEYADSFNTNPNKWLLTNFDCSTLWVRDRLRLTSALVVDPLYLKHGYSDSAIDYRHWGVPLSRRFRSLKLWFVLRSYGISGLQAYIRHHIQLAKRFESLVLKDGRFEVCNDVKLGLVCFRLKGTDRINEKLLSSINASGKLHMVPASVNDTYVIRFCATAQNAKVEDIDFAWDVISDFAAEILEKEQADEVSEIVDRRKTHTLAQKRSFFVRMVSDPKIYNPAINKAQTPHRISTELTSPGHDGTVVTVQSPKTPGSATWISWPLAFLFASADDGTKNDVTLRFRHLDTMMRLSASRRNSATGGSSPSPEAENGMIPLKSPKKSPILLRKRGSSPNPPAAATAGGNNNGSNK</sequence>
<keyword evidence="4 6" id="KW-0663">Pyridoxal phosphate</keyword>
<dbReference type="InterPro" id="IPR015422">
    <property type="entry name" value="PyrdxlP-dep_Trfase_small"/>
</dbReference>
<dbReference type="GO" id="GO:0030170">
    <property type="term" value="F:pyridoxal phosphate binding"/>
    <property type="evidence" value="ECO:0007669"/>
    <property type="project" value="InterPro"/>
</dbReference>
<evidence type="ECO:0000256" key="5">
    <source>
        <dbReference type="ARBA" id="ARBA00023239"/>
    </source>
</evidence>
<dbReference type="VEuPathDB" id="VectorBase:AATE006781"/>
<dbReference type="PROSITE" id="PS00392">
    <property type="entry name" value="DDC_GAD_HDC_YDC"/>
    <property type="match status" value="1"/>
</dbReference>
<organism evidence="8">
    <name type="scientific">Anopheles atroparvus</name>
    <name type="common">European mosquito</name>
    <dbReference type="NCBI Taxonomy" id="41427"/>
    <lineage>
        <taxon>Eukaryota</taxon>
        <taxon>Metazoa</taxon>
        <taxon>Ecdysozoa</taxon>
        <taxon>Arthropoda</taxon>
        <taxon>Hexapoda</taxon>
        <taxon>Insecta</taxon>
        <taxon>Pterygota</taxon>
        <taxon>Neoptera</taxon>
        <taxon>Endopterygota</taxon>
        <taxon>Diptera</taxon>
        <taxon>Nematocera</taxon>
        <taxon>Culicoidea</taxon>
        <taxon>Culicidae</taxon>
        <taxon>Anophelinae</taxon>
        <taxon>Anopheles</taxon>
    </lineage>
</organism>
<keyword evidence="5" id="KW-0456">Lyase</keyword>
<dbReference type="FunFam" id="1.20.1340.10:FF:000001">
    <property type="entry name" value="Histidine decarboxylase"/>
    <property type="match status" value="1"/>
</dbReference>
<reference evidence="8" key="1">
    <citation type="submission" date="2022-08" db="UniProtKB">
        <authorList>
            <consortium name="EnsemblMetazoa"/>
        </authorList>
    </citation>
    <scope>IDENTIFICATION</scope>
    <source>
        <strain evidence="8">EBRO</strain>
    </source>
</reference>
<dbReference type="FunFam" id="3.90.1150.10:FF:000018">
    <property type="entry name" value="Histidine decarboxylase"/>
    <property type="match status" value="1"/>
</dbReference>
<dbReference type="PRINTS" id="PR00800">
    <property type="entry name" value="YHDCRBOXLASE"/>
</dbReference>
<feature type="modified residue" description="N6-(pyridoxal phosphate)lysine" evidence="6">
    <location>
        <position position="305"/>
    </location>
</feature>
<dbReference type="Pfam" id="PF00282">
    <property type="entry name" value="Pyridoxal_deC"/>
    <property type="match status" value="1"/>
</dbReference>
<dbReference type="InterPro" id="IPR002129">
    <property type="entry name" value="PyrdxlP-dep_de-COase"/>
</dbReference>
<dbReference type="InterPro" id="IPR015424">
    <property type="entry name" value="PyrdxlP-dep_Trfase"/>
</dbReference>
<dbReference type="InterPro" id="IPR021115">
    <property type="entry name" value="Pyridoxal-P_BS"/>
</dbReference>
<dbReference type="Gene3D" id="3.40.640.10">
    <property type="entry name" value="Type I PLP-dependent aspartate aminotransferase-like (Major domain)"/>
    <property type="match status" value="1"/>
</dbReference>
<dbReference type="Gene3D" id="3.90.1150.10">
    <property type="entry name" value="Aspartate Aminotransferase, domain 1"/>
    <property type="match status" value="1"/>
</dbReference>
<dbReference type="CDD" id="cd06450">
    <property type="entry name" value="DOPA_deC_like"/>
    <property type="match status" value="1"/>
</dbReference>
<dbReference type="GO" id="GO:0005737">
    <property type="term" value="C:cytoplasm"/>
    <property type="evidence" value="ECO:0007669"/>
    <property type="project" value="TreeGrafter"/>
</dbReference>
<evidence type="ECO:0000256" key="3">
    <source>
        <dbReference type="ARBA" id="ARBA00022793"/>
    </source>
</evidence>
<dbReference type="GO" id="GO:0006520">
    <property type="term" value="P:amino acid metabolic process"/>
    <property type="evidence" value="ECO:0007669"/>
    <property type="project" value="InterPro"/>
</dbReference>
<dbReference type="AlphaFoldDB" id="A0A182IWE7"/>
<evidence type="ECO:0000256" key="4">
    <source>
        <dbReference type="ARBA" id="ARBA00022898"/>
    </source>
</evidence>
<evidence type="ECO:0000256" key="7">
    <source>
        <dbReference type="SAM" id="MobiDB-lite"/>
    </source>
</evidence>
<comment type="cofactor">
    <cofactor evidence="1 6">
        <name>pyridoxal 5'-phosphate</name>
        <dbReference type="ChEBI" id="CHEBI:597326"/>
    </cofactor>
</comment>
<evidence type="ECO:0008006" key="9">
    <source>
        <dbReference type="Google" id="ProtNLM"/>
    </source>
</evidence>
<dbReference type="SUPFAM" id="SSF53383">
    <property type="entry name" value="PLP-dependent transferases"/>
    <property type="match status" value="1"/>
</dbReference>
<feature type="compositionally biased region" description="Low complexity" evidence="7">
    <location>
        <begin position="631"/>
        <end position="644"/>
    </location>
</feature>
<comment type="similarity">
    <text evidence="2">Belongs to the group II decarboxylase family.</text>
</comment>
<evidence type="ECO:0000256" key="6">
    <source>
        <dbReference type="PIRSR" id="PIRSR602129-50"/>
    </source>
</evidence>
<name>A0A182IWE7_ANOAO</name>
<feature type="compositionally biased region" description="Polar residues" evidence="7">
    <location>
        <begin position="588"/>
        <end position="600"/>
    </location>
</feature>
<dbReference type="STRING" id="41427.A0A182IWE7"/>
<dbReference type="GO" id="GO:0019752">
    <property type="term" value="P:carboxylic acid metabolic process"/>
    <property type="evidence" value="ECO:0007669"/>
    <property type="project" value="InterPro"/>
</dbReference>
<dbReference type="PANTHER" id="PTHR11999:SF70">
    <property type="entry name" value="MIP05841P"/>
    <property type="match status" value="1"/>
</dbReference>
<dbReference type="InterPro" id="IPR010977">
    <property type="entry name" value="Aromatic_deC"/>
</dbReference>
<dbReference type="GO" id="GO:0016831">
    <property type="term" value="F:carboxy-lyase activity"/>
    <property type="evidence" value="ECO:0007669"/>
    <property type="project" value="UniProtKB-KW"/>
</dbReference>
<proteinExistence type="inferred from homology"/>
<evidence type="ECO:0000256" key="2">
    <source>
        <dbReference type="ARBA" id="ARBA00009533"/>
    </source>
</evidence>
<keyword evidence="3" id="KW-0210">Decarboxylase</keyword>
<dbReference type="PANTHER" id="PTHR11999">
    <property type="entry name" value="GROUP II PYRIDOXAL-5-PHOSPHATE DECARBOXYLASE"/>
    <property type="match status" value="1"/>
</dbReference>
<dbReference type="Gene3D" id="1.20.1340.10">
    <property type="entry name" value="dopa decarboxylase, N-terminal domain"/>
    <property type="match status" value="1"/>
</dbReference>